<protein>
    <submittedName>
        <fullName evidence="1">Nitrogen regulatory protein P-II family</fullName>
    </submittedName>
</protein>
<evidence type="ECO:0000313" key="1">
    <source>
        <dbReference type="EMBL" id="SHF67284.1"/>
    </source>
</evidence>
<dbReference type="GO" id="GO:0030234">
    <property type="term" value="F:enzyme regulator activity"/>
    <property type="evidence" value="ECO:0007669"/>
    <property type="project" value="InterPro"/>
</dbReference>
<name>A0A1M5DK58_VIBGA</name>
<dbReference type="Pfam" id="PF00543">
    <property type="entry name" value="P-II"/>
    <property type="match status" value="1"/>
</dbReference>
<dbReference type="InterPro" id="IPR011322">
    <property type="entry name" value="N-reg_PII-like_a/b"/>
</dbReference>
<dbReference type="InterPro" id="IPR002187">
    <property type="entry name" value="N-reg_PII"/>
</dbReference>
<accession>A0A1M5DK58</accession>
<dbReference type="AlphaFoldDB" id="A0A1M5DK58"/>
<proteinExistence type="predicted"/>
<dbReference type="GO" id="GO:0006808">
    <property type="term" value="P:regulation of nitrogen utilization"/>
    <property type="evidence" value="ECO:0007669"/>
    <property type="project" value="InterPro"/>
</dbReference>
<sequence length="116" mass="12907">MRFKLIVAFVEDSKTDKVLDAARQAGATGATVINNARGEGLNQKTTFLGLTLEVQKDMVLFVVEEHLSRQILETINEVGEFETEPGQGIAFQIDIEDVVGISHQVEKLTRYVEDEL</sequence>
<dbReference type="InterPro" id="IPR015867">
    <property type="entry name" value="N-reg_PII/ATP_PRibTrfase_C"/>
</dbReference>
<dbReference type="SMART" id="SM00938">
    <property type="entry name" value="P-II"/>
    <property type="match status" value="1"/>
</dbReference>
<dbReference type="EMBL" id="FQUH01000014">
    <property type="protein sequence ID" value="SHF67284.1"/>
    <property type="molecule type" value="Genomic_DNA"/>
</dbReference>
<dbReference type="RefSeq" id="WP_072960843.1">
    <property type="nucleotide sequence ID" value="NZ_FQUH01000014.1"/>
</dbReference>
<dbReference type="Proteomes" id="UP000184159">
    <property type="component" value="Unassembled WGS sequence"/>
</dbReference>
<dbReference type="PROSITE" id="PS51343">
    <property type="entry name" value="PII_GLNB_DOM"/>
    <property type="match status" value="1"/>
</dbReference>
<keyword evidence="2" id="KW-1185">Reference proteome</keyword>
<reference evidence="2" key="1">
    <citation type="submission" date="2016-11" db="EMBL/GenBank/DDBJ databases">
        <authorList>
            <person name="Varghese N."/>
            <person name="Submissions S."/>
        </authorList>
    </citation>
    <scope>NUCLEOTIDE SEQUENCE [LARGE SCALE GENOMIC DNA]</scope>
    <source>
        <strain evidence="2">DSM 21264</strain>
    </source>
</reference>
<gene>
    <name evidence="1" type="ORF">SAMN02745781_02910</name>
</gene>
<dbReference type="SUPFAM" id="SSF54913">
    <property type="entry name" value="GlnB-like"/>
    <property type="match status" value="1"/>
</dbReference>
<evidence type="ECO:0000313" key="2">
    <source>
        <dbReference type="Proteomes" id="UP000184159"/>
    </source>
</evidence>
<dbReference type="Gene3D" id="3.30.70.120">
    <property type="match status" value="1"/>
</dbReference>
<organism evidence="1 2">
    <name type="scientific">Vibrio gazogenes DSM 21264 = NBRC 103151</name>
    <dbReference type="NCBI Taxonomy" id="1123492"/>
    <lineage>
        <taxon>Bacteria</taxon>
        <taxon>Pseudomonadati</taxon>
        <taxon>Pseudomonadota</taxon>
        <taxon>Gammaproteobacteria</taxon>
        <taxon>Vibrionales</taxon>
        <taxon>Vibrionaceae</taxon>
        <taxon>Vibrio</taxon>
    </lineage>
</organism>